<reference evidence="1 2" key="2">
    <citation type="journal article" date="2022" name="Mol. Ecol. Resour.">
        <title>The genomes of chicory, endive, great burdock and yacon provide insights into Asteraceae paleo-polyploidization history and plant inulin production.</title>
        <authorList>
            <person name="Fan W."/>
            <person name="Wang S."/>
            <person name="Wang H."/>
            <person name="Wang A."/>
            <person name="Jiang F."/>
            <person name="Liu H."/>
            <person name="Zhao H."/>
            <person name="Xu D."/>
            <person name="Zhang Y."/>
        </authorList>
    </citation>
    <scope>NUCLEOTIDE SEQUENCE [LARGE SCALE GENOMIC DNA]</scope>
    <source>
        <strain evidence="2">cv. Niubang</strain>
    </source>
</reference>
<sequence>MATAGVQNQPEHKLKEQKLGFRRRQRDEAGRFVTFRQRPREELRSGRTLPHPNPLPPPRFSFLLIFPLRLLRYSLLISFIGLLSIHSLLAV</sequence>
<comment type="caution">
    <text evidence="1">The sequence shown here is derived from an EMBL/GenBank/DDBJ whole genome shotgun (WGS) entry which is preliminary data.</text>
</comment>
<proteinExistence type="predicted"/>
<accession>A0ACB9C2M9</accession>
<organism evidence="1 2">
    <name type="scientific">Arctium lappa</name>
    <name type="common">Greater burdock</name>
    <name type="synonym">Lappa major</name>
    <dbReference type="NCBI Taxonomy" id="4217"/>
    <lineage>
        <taxon>Eukaryota</taxon>
        <taxon>Viridiplantae</taxon>
        <taxon>Streptophyta</taxon>
        <taxon>Embryophyta</taxon>
        <taxon>Tracheophyta</taxon>
        <taxon>Spermatophyta</taxon>
        <taxon>Magnoliopsida</taxon>
        <taxon>eudicotyledons</taxon>
        <taxon>Gunneridae</taxon>
        <taxon>Pentapetalae</taxon>
        <taxon>asterids</taxon>
        <taxon>campanulids</taxon>
        <taxon>Asterales</taxon>
        <taxon>Asteraceae</taxon>
        <taxon>Carduoideae</taxon>
        <taxon>Cardueae</taxon>
        <taxon>Arctiinae</taxon>
        <taxon>Arctium</taxon>
    </lineage>
</organism>
<dbReference type="EMBL" id="CM042051">
    <property type="protein sequence ID" value="KAI3728448.1"/>
    <property type="molecule type" value="Genomic_DNA"/>
</dbReference>
<protein>
    <submittedName>
        <fullName evidence="1">Uncharacterized protein</fullName>
    </submittedName>
</protein>
<keyword evidence="2" id="KW-1185">Reference proteome</keyword>
<name>A0ACB9C2M9_ARCLA</name>
<gene>
    <name evidence="1" type="ORF">L6452_17085</name>
</gene>
<reference evidence="2" key="1">
    <citation type="journal article" date="2022" name="Mol. Ecol. Resour.">
        <title>The genomes of chicory, endive, great burdock and yacon provide insights into Asteraceae palaeo-polyploidization history and plant inulin production.</title>
        <authorList>
            <person name="Fan W."/>
            <person name="Wang S."/>
            <person name="Wang H."/>
            <person name="Wang A."/>
            <person name="Jiang F."/>
            <person name="Liu H."/>
            <person name="Zhao H."/>
            <person name="Xu D."/>
            <person name="Zhang Y."/>
        </authorList>
    </citation>
    <scope>NUCLEOTIDE SEQUENCE [LARGE SCALE GENOMIC DNA]</scope>
    <source>
        <strain evidence="2">cv. Niubang</strain>
    </source>
</reference>
<evidence type="ECO:0000313" key="2">
    <source>
        <dbReference type="Proteomes" id="UP001055879"/>
    </source>
</evidence>
<dbReference type="Proteomes" id="UP001055879">
    <property type="component" value="Linkage Group LG05"/>
</dbReference>
<evidence type="ECO:0000313" key="1">
    <source>
        <dbReference type="EMBL" id="KAI3728448.1"/>
    </source>
</evidence>